<proteinExistence type="predicted"/>
<dbReference type="OrthoDB" id="10021397at2759"/>
<dbReference type="RefSeq" id="XP_007805859.1">
    <property type="nucleotide sequence ID" value="XM_007807668.1"/>
</dbReference>
<organism evidence="2 3">
    <name type="scientific">Endocarpon pusillum (strain Z07020 / HMAS-L-300199)</name>
    <name type="common">Lichen-forming fungus</name>
    <dbReference type="NCBI Taxonomy" id="1263415"/>
    <lineage>
        <taxon>Eukaryota</taxon>
        <taxon>Fungi</taxon>
        <taxon>Dikarya</taxon>
        <taxon>Ascomycota</taxon>
        <taxon>Pezizomycotina</taxon>
        <taxon>Eurotiomycetes</taxon>
        <taxon>Chaetothyriomycetidae</taxon>
        <taxon>Verrucariales</taxon>
        <taxon>Verrucariaceae</taxon>
        <taxon>Endocarpon</taxon>
    </lineage>
</organism>
<keyword evidence="1" id="KW-0812">Transmembrane</keyword>
<keyword evidence="1" id="KW-1133">Transmembrane helix</keyword>
<evidence type="ECO:0000313" key="2">
    <source>
        <dbReference type="EMBL" id="ERF68508.1"/>
    </source>
</evidence>
<protein>
    <submittedName>
        <fullName evidence="2">Uncharacterized protein</fullName>
    </submittedName>
</protein>
<keyword evidence="1" id="KW-0472">Membrane</keyword>
<dbReference type="EMBL" id="KE721517">
    <property type="protein sequence ID" value="ERF68508.1"/>
    <property type="molecule type" value="Genomic_DNA"/>
</dbReference>
<gene>
    <name evidence="2" type="ORF">EPUS_05647</name>
</gene>
<reference evidence="3" key="1">
    <citation type="journal article" date="2014" name="BMC Genomics">
        <title>Genome characteristics reveal the impact of lichenization on lichen-forming fungus Endocarpon pusillum Hedwig (Verrucariales, Ascomycota).</title>
        <authorList>
            <person name="Wang Y.-Y."/>
            <person name="Liu B."/>
            <person name="Zhang X.-Y."/>
            <person name="Zhou Q.-M."/>
            <person name="Zhang T."/>
            <person name="Li H."/>
            <person name="Yu Y.-F."/>
            <person name="Zhang X.-L."/>
            <person name="Hao X.-Y."/>
            <person name="Wang M."/>
            <person name="Wang L."/>
            <person name="Wei J.-C."/>
        </authorList>
    </citation>
    <scope>NUCLEOTIDE SEQUENCE [LARGE SCALE GENOMIC DNA]</scope>
    <source>
        <strain evidence="3">Z07020 / HMAS-L-300199</strain>
    </source>
</reference>
<keyword evidence="3" id="KW-1185">Reference proteome</keyword>
<evidence type="ECO:0000313" key="3">
    <source>
        <dbReference type="Proteomes" id="UP000019373"/>
    </source>
</evidence>
<dbReference type="AlphaFoldDB" id="U1G948"/>
<feature type="transmembrane region" description="Helical" evidence="1">
    <location>
        <begin position="78"/>
        <end position="96"/>
    </location>
</feature>
<evidence type="ECO:0000256" key="1">
    <source>
        <dbReference type="SAM" id="Phobius"/>
    </source>
</evidence>
<accession>U1G948</accession>
<dbReference type="GeneID" id="19240595"/>
<dbReference type="Proteomes" id="UP000019373">
    <property type="component" value="Unassembled WGS sequence"/>
</dbReference>
<name>U1G948_ENDPU</name>
<sequence>MDLDPEKAPAKGSGVADTHVKVKLLRAALLPDRRPQHQDWTLLSAGYSYQHATADFVNSFAPLLRAQVISVYVDSLRLVWQISILISCTSFLLVFFEKQIKLRTELDTEYGVEEKRKKQAPSATR</sequence>
<dbReference type="HOGENOM" id="CLU_1992619_0_0_1"/>